<dbReference type="Pfam" id="PF00753">
    <property type="entry name" value="Lactamase_B"/>
    <property type="match status" value="1"/>
</dbReference>
<feature type="region of interest" description="Disordered" evidence="1">
    <location>
        <begin position="1"/>
        <end position="36"/>
    </location>
</feature>
<protein>
    <submittedName>
        <fullName evidence="3">MBL fold metallo-hydrolase</fullName>
    </submittedName>
</protein>
<keyword evidence="4" id="KW-1185">Reference proteome</keyword>
<evidence type="ECO:0000259" key="2">
    <source>
        <dbReference type="SMART" id="SM00849"/>
    </source>
</evidence>
<dbReference type="GO" id="GO:0016787">
    <property type="term" value="F:hydrolase activity"/>
    <property type="evidence" value="ECO:0007669"/>
    <property type="project" value="UniProtKB-KW"/>
</dbReference>
<dbReference type="SMART" id="SM00849">
    <property type="entry name" value="Lactamase_B"/>
    <property type="match status" value="1"/>
</dbReference>
<gene>
    <name evidence="3" type="ORF">ETD83_09345</name>
</gene>
<feature type="domain" description="Metallo-beta-lactamase" evidence="2">
    <location>
        <begin position="56"/>
        <end position="248"/>
    </location>
</feature>
<dbReference type="PANTHER" id="PTHR42951">
    <property type="entry name" value="METALLO-BETA-LACTAMASE DOMAIN-CONTAINING"/>
    <property type="match status" value="1"/>
</dbReference>
<dbReference type="OrthoDB" id="2273115at2"/>
<dbReference type="EMBL" id="VCKW01000034">
    <property type="protein sequence ID" value="TMR04185.1"/>
    <property type="molecule type" value="Genomic_DNA"/>
</dbReference>
<dbReference type="AlphaFoldDB" id="A0A5C4JG46"/>
<sequence>MCPTEPSPSVVHKEATGPDAGGAPDVSGAPAPVVSGEPVQVSDGVHVIPDRRVELVPNVGLVVGERAALIVDTGMGPRNGAHVLRQARRLAGQRHLYLTVTHFHPEHGFGAQAFKGAATIVYNRGQRDELHRKGAAYLEMFRGLSPAIAAELEDVELVDPDLVYDGQAEINLGGHTAVLRPVGPAHTAADQVVLVDDRVLFGGDLLETRIFPITPYFPPHDTDVDPHRWISVLDQLGALAPEVVVPGHGEVTDASLIGDVRDYLTYVRDEAGRLRATGVSADEAATAIDSDARARWSTWERPEWISSAARAFYDAAPAD</sequence>
<dbReference type="SUPFAM" id="SSF56281">
    <property type="entry name" value="Metallo-hydrolase/oxidoreductase"/>
    <property type="match status" value="1"/>
</dbReference>
<dbReference type="InterPro" id="IPR001279">
    <property type="entry name" value="Metallo-B-lactamas"/>
</dbReference>
<proteinExistence type="predicted"/>
<dbReference type="PANTHER" id="PTHR42951:SF4">
    <property type="entry name" value="ACYL-COENZYME A THIOESTERASE MBLAC2"/>
    <property type="match status" value="1"/>
</dbReference>
<dbReference type="InterPro" id="IPR050855">
    <property type="entry name" value="NDM-1-like"/>
</dbReference>
<dbReference type="InterPro" id="IPR036866">
    <property type="entry name" value="RibonucZ/Hydroxyglut_hydro"/>
</dbReference>
<dbReference type="CDD" id="cd16282">
    <property type="entry name" value="metallo-hydrolase-like_MBL-fold"/>
    <property type="match status" value="1"/>
</dbReference>
<dbReference type="Proteomes" id="UP000309174">
    <property type="component" value="Unassembled WGS sequence"/>
</dbReference>
<accession>A0A5C4JG46</accession>
<evidence type="ECO:0000313" key="3">
    <source>
        <dbReference type="EMBL" id="TMR04185.1"/>
    </source>
</evidence>
<evidence type="ECO:0000313" key="4">
    <source>
        <dbReference type="Proteomes" id="UP000309174"/>
    </source>
</evidence>
<keyword evidence="3" id="KW-0378">Hydrolase</keyword>
<dbReference type="Gene3D" id="3.60.15.10">
    <property type="entry name" value="Ribonuclease Z/Hydroxyacylglutathione hydrolase-like"/>
    <property type="match status" value="1"/>
</dbReference>
<reference evidence="3 4" key="1">
    <citation type="submission" date="2019-05" db="EMBL/GenBank/DDBJ databases">
        <title>Draft genome sequence of Actinomadura sp. 14C53.</title>
        <authorList>
            <person name="Saricaoglu S."/>
            <person name="Isik K."/>
        </authorList>
    </citation>
    <scope>NUCLEOTIDE SEQUENCE [LARGE SCALE GENOMIC DNA]</scope>
    <source>
        <strain evidence="3 4">14C53</strain>
    </source>
</reference>
<comment type="caution">
    <text evidence="3">The sequence shown here is derived from an EMBL/GenBank/DDBJ whole genome shotgun (WGS) entry which is preliminary data.</text>
</comment>
<organism evidence="3 4">
    <name type="scientific">Actinomadura soli</name>
    <dbReference type="NCBI Taxonomy" id="2508997"/>
    <lineage>
        <taxon>Bacteria</taxon>
        <taxon>Bacillati</taxon>
        <taxon>Actinomycetota</taxon>
        <taxon>Actinomycetes</taxon>
        <taxon>Streptosporangiales</taxon>
        <taxon>Thermomonosporaceae</taxon>
        <taxon>Actinomadura</taxon>
    </lineage>
</organism>
<dbReference type="RefSeq" id="WP_138644669.1">
    <property type="nucleotide sequence ID" value="NZ_VCKW01000034.1"/>
</dbReference>
<name>A0A5C4JG46_9ACTN</name>
<evidence type="ECO:0000256" key="1">
    <source>
        <dbReference type="SAM" id="MobiDB-lite"/>
    </source>
</evidence>